<accession>A0AAV3A4Z8</accession>
<dbReference type="EMBL" id="DYDO01000007">
    <property type="protein sequence ID" value="DBA21699.1"/>
    <property type="molecule type" value="Genomic_DNA"/>
</dbReference>
<evidence type="ECO:0000313" key="2">
    <source>
        <dbReference type="Proteomes" id="UP001181693"/>
    </source>
</evidence>
<organism evidence="1 2">
    <name type="scientific">Pyxicephalus adspersus</name>
    <name type="common">African bullfrog</name>
    <dbReference type="NCBI Taxonomy" id="30357"/>
    <lineage>
        <taxon>Eukaryota</taxon>
        <taxon>Metazoa</taxon>
        <taxon>Chordata</taxon>
        <taxon>Craniata</taxon>
        <taxon>Vertebrata</taxon>
        <taxon>Euteleostomi</taxon>
        <taxon>Amphibia</taxon>
        <taxon>Batrachia</taxon>
        <taxon>Anura</taxon>
        <taxon>Neobatrachia</taxon>
        <taxon>Ranoidea</taxon>
        <taxon>Pyxicephalidae</taxon>
        <taxon>Pyxicephalinae</taxon>
        <taxon>Pyxicephalus</taxon>
    </lineage>
</organism>
<protein>
    <submittedName>
        <fullName evidence="1">Uncharacterized protein</fullName>
    </submittedName>
</protein>
<gene>
    <name evidence="1" type="ORF">GDO54_018301</name>
</gene>
<sequence>MSITLTACFWNVGGNPPHKHENLQTPCSWSLGQDLNPGPKVAKARVLTSEPSGAYNYTSSIKPSFYSSIIMIKQSVFSPALSSWAHHPAIFSSHPKQLRLGFV</sequence>
<comment type="caution">
    <text evidence="1">The sequence shown here is derived from an EMBL/GenBank/DDBJ whole genome shotgun (WGS) entry which is preliminary data.</text>
</comment>
<name>A0AAV3A4Z8_PYXAD</name>
<keyword evidence="2" id="KW-1185">Reference proteome</keyword>
<dbReference type="Proteomes" id="UP001181693">
    <property type="component" value="Unassembled WGS sequence"/>
</dbReference>
<proteinExistence type="predicted"/>
<evidence type="ECO:0000313" key="1">
    <source>
        <dbReference type="EMBL" id="DBA21699.1"/>
    </source>
</evidence>
<dbReference type="AlphaFoldDB" id="A0AAV3A4Z8"/>
<reference evidence="1" key="1">
    <citation type="thesis" date="2020" institute="ProQuest LLC" country="789 East Eisenhower Parkway, Ann Arbor, MI, USA">
        <title>Comparative Genomics and Chromosome Evolution.</title>
        <authorList>
            <person name="Mudd A.B."/>
        </authorList>
    </citation>
    <scope>NUCLEOTIDE SEQUENCE</scope>
    <source>
        <strain evidence="1">1538</strain>
        <tissue evidence="1">Blood</tissue>
    </source>
</reference>